<dbReference type="AlphaFoldDB" id="A0AAW3RT43"/>
<comment type="caution">
    <text evidence="1">The sequence shown here is derived from an EMBL/GenBank/DDBJ whole genome shotgun (WGS) entry which is preliminary data.</text>
</comment>
<evidence type="ECO:0000313" key="2">
    <source>
        <dbReference type="Proteomes" id="UP000584405"/>
    </source>
</evidence>
<protein>
    <submittedName>
        <fullName evidence="1">Uncharacterized protein</fullName>
    </submittedName>
</protein>
<proteinExistence type="predicted"/>
<sequence length="65" mass="7189">MSSEHTLEKAALQAHQAEIVSRMLESYPHQMVDSEIEAIASLLARLTGYVSAYLIEELATKEGRA</sequence>
<accession>A0AAW3RT43</accession>
<name>A0AAW3RT43_9GAMM</name>
<dbReference type="EMBL" id="JACDRT010000009">
    <property type="protein sequence ID" value="MBA0159682.1"/>
    <property type="molecule type" value="Genomic_DNA"/>
</dbReference>
<gene>
    <name evidence="1" type="ORF">H0253_12615</name>
</gene>
<organism evidence="1 2">
    <name type="scientific">Pectobacterium versatile</name>
    <dbReference type="NCBI Taxonomy" id="2488639"/>
    <lineage>
        <taxon>Bacteria</taxon>
        <taxon>Pseudomonadati</taxon>
        <taxon>Pseudomonadota</taxon>
        <taxon>Gammaproteobacteria</taxon>
        <taxon>Enterobacterales</taxon>
        <taxon>Pectobacteriaceae</taxon>
        <taxon>Pectobacterium</taxon>
    </lineage>
</organism>
<dbReference type="Proteomes" id="UP000584405">
    <property type="component" value="Unassembled WGS sequence"/>
</dbReference>
<reference evidence="1 2" key="1">
    <citation type="submission" date="2020-07" db="EMBL/GenBank/DDBJ databases">
        <title>Updated taxonomy of Pectobacterium genus in the CIRM-CFBP bacterial collection: when new species reveal old endemic population.</title>
        <authorList>
            <person name="Pedron J."/>
            <person name="Barny M.A."/>
            <person name="Portier P."/>
        </authorList>
    </citation>
    <scope>NUCLEOTIDE SEQUENCE [LARGE SCALE GENOMIC DNA]</scope>
    <source>
        <strain evidence="1 2">CFBP5669</strain>
    </source>
</reference>
<dbReference type="RefSeq" id="WP_109225051.1">
    <property type="nucleotide sequence ID" value="NZ_CAKLHY010000051.1"/>
</dbReference>
<evidence type="ECO:0000313" key="1">
    <source>
        <dbReference type="EMBL" id="MBA0159682.1"/>
    </source>
</evidence>